<name>A0A7D8Z1X0_9HELO</name>
<feature type="compositionally biased region" description="Polar residues" evidence="7">
    <location>
        <begin position="421"/>
        <end position="435"/>
    </location>
</feature>
<keyword evidence="3" id="KW-0805">Transcription regulation</keyword>
<keyword evidence="11" id="KW-1185">Reference proteome</keyword>
<evidence type="ECO:0000256" key="5">
    <source>
        <dbReference type="ARBA" id="ARBA00023242"/>
    </source>
</evidence>
<keyword evidence="1" id="KW-0479">Metal-binding</keyword>
<dbReference type="InterPro" id="IPR001138">
    <property type="entry name" value="Zn2Cys6_DnaBD"/>
</dbReference>
<dbReference type="OrthoDB" id="654211at2759"/>
<keyword evidence="4" id="KW-0804">Transcription</keyword>
<keyword evidence="2" id="KW-0862">Zinc</keyword>
<proteinExistence type="predicted"/>
<gene>
    <name evidence="10" type="ORF">LCER1_G008437</name>
</gene>
<dbReference type="Pfam" id="PF00172">
    <property type="entry name" value="Zn_clus"/>
    <property type="match status" value="1"/>
</dbReference>
<feature type="compositionally biased region" description="Basic and acidic residues" evidence="7">
    <location>
        <begin position="145"/>
        <end position="158"/>
    </location>
</feature>
<dbReference type="SUPFAM" id="SSF57667">
    <property type="entry name" value="beta-beta-alpha zinc fingers"/>
    <property type="match status" value="1"/>
</dbReference>
<dbReference type="Gene3D" id="4.10.240.10">
    <property type="entry name" value="Zn(2)-C6 fungal-type DNA-binding domain"/>
    <property type="match status" value="1"/>
</dbReference>
<dbReference type="SMART" id="SM00355">
    <property type="entry name" value="ZnF_C2H2"/>
    <property type="match status" value="2"/>
</dbReference>
<feature type="domain" description="Zn(2)-C6 fungal-type" evidence="8">
    <location>
        <begin position="71"/>
        <end position="98"/>
    </location>
</feature>
<sequence length="701" mass="79214">MENRQFTCRRAGCGKSFARKEHLGRHEKSHDPSNLLQCPACRRDFNRNLQRHVVKHGAAFKQVPSGRAKGACSNCQVSKLKCDRNNTCSSCVKKGVQCKSQHDGDTHRPRRDASSTTAPGTSHSLDHNLTTEITAKPCASNMVHDTTKQQRSLKDSDTRPSTTKPRGVIDWTLVEIQPDPHVPVPISKEVDSRKEDAQKYTDIYFERFHHRWQIVNRVSREYDRKDTDLCELSIRMIGAWLLDTSKSVDFAVEMHNELMDQLMTRLCQVTSQDKFQQSLPAWMCHAAVLNIIFGFYHGRLHSSDQQQHRRIKRVDISCQYALLEREKGKAYALFKLDSYMIILRNKPMTLCPEGLHFSLPSTFSLYNTNGLDIWESRLVDEPSYRARTSMNDLILEDTPENKSSSTGHQPMLTKTFISVSHNQSNSNQETNSASECSEKESLRKDLEGVRSRLDGILAQKPHPSSTNFGHEKLLPYRYYYGIEDQTQTSGQEPVIGRVRDLLFDAQMLSLLDLHLSLDVPSLIQVARDQNMSAIEDESAVLQHAREQRRLSVRNWTFVPAARSALCRAIDILVTYQNFNSPSPSPNNSRNLDPICHIALCTSALIIWTYCQFHNDNYQTCHQPNPDPTATIELSAFSSGSAPSSGMVLEKEAWIGTGGDSRRPLINGVQLCRCNIGVLIGIFRGCVPEGWGLIDVVAPGIF</sequence>
<feature type="compositionally biased region" description="Basic and acidic residues" evidence="7">
    <location>
        <begin position="100"/>
        <end position="113"/>
    </location>
</feature>
<evidence type="ECO:0000256" key="7">
    <source>
        <dbReference type="SAM" id="MobiDB-lite"/>
    </source>
</evidence>
<evidence type="ECO:0000313" key="10">
    <source>
        <dbReference type="EMBL" id="TVY47192.1"/>
    </source>
</evidence>
<evidence type="ECO:0000256" key="2">
    <source>
        <dbReference type="ARBA" id="ARBA00022833"/>
    </source>
</evidence>
<comment type="caution">
    <text evidence="10">The sequence shown here is derived from an EMBL/GenBank/DDBJ whole genome shotgun (WGS) entry which is preliminary data.</text>
</comment>
<keyword evidence="5" id="KW-0539">Nucleus</keyword>
<evidence type="ECO:0000259" key="9">
    <source>
        <dbReference type="PROSITE" id="PS50157"/>
    </source>
</evidence>
<dbReference type="GO" id="GO:0000981">
    <property type="term" value="F:DNA-binding transcription factor activity, RNA polymerase II-specific"/>
    <property type="evidence" value="ECO:0007669"/>
    <property type="project" value="InterPro"/>
</dbReference>
<reference evidence="10 11" key="1">
    <citation type="submission" date="2018-05" db="EMBL/GenBank/DDBJ databases">
        <title>Whole genome sequencing for identification of molecular markers to develop diagnostic detection tools for the regulated plant pathogen Lachnellula willkommii.</title>
        <authorList>
            <person name="Giroux E."/>
            <person name="Bilodeau G."/>
        </authorList>
    </citation>
    <scope>NUCLEOTIDE SEQUENCE [LARGE SCALE GENOMIC DNA]</scope>
    <source>
        <strain evidence="10 11">CBS 625.97</strain>
    </source>
</reference>
<dbReference type="PANTHER" id="PTHR47660">
    <property type="entry name" value="TRANSCRIPTION FACTOR WITH C2H2 AND ZN(2)-CYS(6) DNA BINDING DOMAIN (EUROFUNG)-RELATED-RELATED"/>
    <property type="match status" value="1"/>
</dbReference>
<dbReference type="InterPro" id="IPR036236">
    <property type="entry name" value="Znf_C2H2_sf"/>
</dbReference>
<feature type="region of interest" description="Disordered" evidence="7">
    <location>
        <begin position="99"/>
        <end position="165"/>
    </location>
</feature>
<dbReference type="InterPro" id="IPR013087">
    <property type="entry name" value="Znf_C2H2_type"/>
</dbReference>
<accession>A0A7D8Z1X0</accession>
<feature type="domain" description="C2H2-type" evidence="9">
    <location>
        <begin position="6"/>
        <end position="35"/>
    </location>
</feature>
<dbReference type="Proteomes" id="UP000481288">
    <property type="component" value="Unassembled WGS sequence"/>
</dbReference>
<dbReference type="PROSITE" id="PS50048">
    <property type="entry name" value="ZN2_CY6_FUNGAL_2"/>
    <property type="match status" value="1"/>
</dbReference>
<evidence type="ECO:0000256" key="1">
    <source>
        <dbReference type="ARBA" id="ARBA00022723"/>
    </source>
</evidence>
<dbReference type="PROSITE" id="PS00028">
    <property type="entry name" value="ZINC_FINGER_C2H2_1"/>
    <property type="match status" value="1"/>
</dbReference>
<dbReference type="PROSITE" id="PS50157">
    <property type="entry name" value="ZINC_FINGER_C2H2_2"/>
    <property type="match status" value="1"/>
</dbReference>
<dbReference type="Gene3D" id="3.30.160.60">
    <property type="entry name" value="Classic Zinc Finger"/>
    <property type="match status" value="1"/>
</dbReference>
<evidence type="ECO:0000256" key="4">
    <source>
        <dbReference type="ARBA" id="ARBA00023163"/>
    </source>
</evidence>
<dbReference type="PANTHER" id="PTHR47660:SF2">
    <property type="entry name" value="TRANSCRIPTION FACTOR WITH C2H2 AND ZN(2)-CYS(6) DNA BINDING DOMAIN (EUROFUNG)"/>
    <property type="match status" value="1"/>
</dbReference>
<evidence type="ECO:0000256" key="6">
    <source>
        <dbReference type="PROSITE-ProRule" id="PRU00042"/>
    </source>
</evidence>
<dbReference type="InterPro" id="IPR036864">
    <property type="entry name" value="Zn2-C6_fun-type_DNA-bd_sf"/>
</dbReference>
<evidence type="ECO:0000259" key="8">
    <source>
        <dbReference type="PROSITE" id="PS50048"/>
    </source>
</evidence>
<feature type="region of interest" description="Disordered" evidence="7">
    <location>
        <begin position="421"/>
        <end position="443"/>
    </location>
</feature>
<protein>
    <submittedName>
        <fullName evidence="10">Uncharacterized protein</fullName>
    </submittedName>
</protein>
<evidence type="ECO:0000313" key="11">
    <source>
        <dbReference type="Proteomes" id="UP000481288"/>
    </source>
</evidence>
<dbReference type="AlphaFoldDB" id="A0A7D8Z1X0"/>
<organism evidence="10 11">
    <name type="scientific">Lachnellula cervina</name>
    <dbReference type="NCBI Taxonomy" id="1316786"/>
    <lineage>
        <taxon>Eukaryota</taxon>
        <taxon>Fungi</taxon>
        <taxon>Dikarya</taxon>
        <taxon>Ascomycota</taxon>
        <taxon>Pezizomycotina</taxon>
        <taxon>Leotiomycetes</taxon>
        <taxon>Helotiales</taxon>
        <taxon>Lachnaceae</taxon>
        <taxon>Lachnellula</taxon>
    </lineage>
</organism>
<dbReference type="GO" id="GO:0008270">
    <property type="term" value="F:zinc ion binding"/>
    <property type="evidence" value="ECO:0007669"/>
    <property type="project" value="UniProtKB-KW"/>
</dbReference>
<feature type="compositionally biased region" description="Polar residues" evidence="7">
    <location>
        <begin position="114"/>
        <end position="133"/>
    </location>
</feature>
<evidence type="ECO:0000256" key="3">
    <source>
        <dbReference type="ARBA" id="ARBA00023015"/>
    </source>
</evidence>
<dbReference type="SUPFAM" id="SSF57701">
    <property type="entry name" value="Zn2/Cys6 DNA-binding domain"/>
    <property type="match status" value="1"/>
</dbReference>
<dbReference type="EMBL" id="QGMG01001522">
    <property type="protein sequence ID" value="TVY47192.1"/>
    <property type="molecule type" value="Genomic_DNA"/>
</dbReference>
<dbReference type="SMART" id="SM00066">
    <property type="entry name" value="GAL4"/>
    <property type="match status" value="1"/>
</dbReference>
<keyword evidence="6" id="KW-0863">Zinc-finger</keyword>